<organism evidence="2 3">
    <name type="scientific">Flavobacterium caseinilyticum</name>
    <dbReference type="NCBI Taxonomy" id="2541732"/>
    <lineage>
        <taxon>Bacteria</taxon>
        <taxon>Pseudomonadati</taxon>
        <taxon>Bacteroidota</taxon>
        <taxon>Flavobacteriia</taxon>
        <taxon>Flavobacteriales</taxon>
        <taxon>Flavobacteriaceae</taxon>
        <taxon>Flavobacterium</taxon>
    </lineage>
</organism>
<feature type="signal peptide" evidence="1">
    <location>
        <begin position="1"/>
        <end position="21"/>
    </location>
</feature>
<comment type="caution">
    <text evidence="2">The sequence shown here is derived from an EMBL/GenBank/DDBJ whole genome shotgun (WGS) entry which is preliminary data.</text>
</comment>
<evidence type="ECO:0000256" key="1">
    <source>
        <dbReference type="SAM" id="SignalP"/>
    </source>
</evidence>
<gene>
    <name evidence="2" type="ORF">E0F89_12190</name>
</gene>
<protein>
    <submittedName>
        <fullName evidence="2">Uncharacterized protein</fullName>
    </submittedName>
</protein>
<dbReference type="OrthoDB" id="1342599at2"/>
<keyword evidence="1" id="KW-0732">Signal</keyword>
<feature type="chain" id="PRO_5020816341" evidence="1">
    <location>
        <begin position="22"/>
        <end position="171"/>
    </location>
</feature>
<keyword evidence="3" id="KW-1185">Reference proteome</keyword>
<dbReference type="Proteomes" id="UP000295278">
    <property type="component" value="Unassembled WGS sequence"/>
</dbReference>
<name>A0A4R5AT34_9FLAO</name>
<evidence type="ECO:0000313" key="3">
    <source>
        <dbReference type="Proteomes" id="UP000295278"/>
    </source>
</evidence>
<dbReference type="EMBL" id="SMFM01000006">
    <property type="protein sequence ID" value="TDD75140.1"/>
    <property type="molecule type" value="Genomic_DNA"/>
</dbReference>
<evidence type="ECO:0000313" key="2">
    <source>
        <dbReference type="EMBL" id="TDD75140.1"/>
    </source>
</evidence>
<dbReference type="AlphaFoldDB" id="A0A4R5AT34"/>
<dbReference type="PROSITE" id="PS51257">
    <property type="entry name" value="PROKAR_LIPOPROTEIN"/>
    <property type="match status" value="1"/>
</dbReference>
<reference evidence="2 3" key="1">
    <citation type="submission" date="2019-03" db="EMBL/GenBank/DDBJ databases">
        <title>Flavobacterium AT-3-2 sp. nov., isolated from arctic soil.</title>
        <authorList>
            <person name="Chaudhary D.K."/>
        </authorList>
    </citation>
    <scope>NUCLEOTIDE SEQUENCE [LARGE SCALE GENOMIC DNA]</scope>
    <source>
        <strain evidence="2 3">AT-3-2</strain>
    </source>
</reference>
<sequence>MNMKVFFFFICLLLVSCVAQNEFGIHRYSKSKYKIEANTNDEAYSIIDTNSIYKFIKDKRINVSQGSVQPFYYKFYSNGRIAWFDSYLIDFKKDPTLEAKKAHMGFYNFNGKDFIVQFYNSNMNAAELTNEILSVQNDTMILTKTYTDAEIKSYFFKEIIPKNVNITKPDW</sequence>
<accession>A0A4R5AT34</accession>
<proteinExistence type="predicted"/>
<dbReference type="RefSeq" id="WP_131910062.1">
    <property type="nucleotide sequence ID" value="NZ_SMFM01000006.1"/>
</dbReference>